<comment type="caution">
    <text evidence="6">The sequence shown here is derived from an EMBL/GenBank/DDBJ whole genome shotgun (WGS) entry which is preliminary data.</text>
</comment>
<dbReference type="Proteomes" id="UP000811609">
    <property type="component" value="Chromosome 4"/>
</dbReference>
<sequence>MNSLFKPETSTVNTPLETENVNQEDYSIIDIERNLQDWTIPNVPKNQIYKYSTFSSKLSFLTNYTIKTVEKTISLNNDYESLQLLTKEAIKHHKEQKYSFIHIGLVQVAVKPLTRNGLNASVLLCLRDGRHYNFHDSLLGMVESSLFQGPVYFNCYPNYSLSLFDSNILHALTLNIKTNGYHMMKGSHPLTVVYRIHYKLMKTTLEPQALITSPKGYTLLLQSSTPNSSIQIPKQIHWNQVTLPNEWQLENIIPLPNVENNSKDDLDYIDQNQDGTVQIAFQPFRRSFSHYSSPASSSYHTPRSTISRNRSQNFDNRSTMTSVSRNKIQNLDTQVRGIIPGNIIDTPVYSVNHPDSASSSNPHQNKEPEPSSPTYSQAIKYNQRNTQILASPIKRLTSPETKNTDNIIQQNNYTNLYLKTMSKQLERIENLISPIKTPVKEAKEIPLFIPHEIPAHLKSSFSKTKEDLLEQISSKLEKLNIDNNASTSRQSHINVLSKTDSPDLSNSEINNLENQFKELQINKIKGNHSGQFYPRESATHTFTTRNWYPRPTPPDIQFEEREHIVRSAFASDALYEWNIDGLSEYEILNHFQEMIMVANVYKASRRSDHQVAHVLVTGFTGQLKGWWDHYLTQEQRIRILSAYKHDENLQEIKTEDGQPIEDAVNTLIFILTKHFVGDPSQFKERTSDLLINLRCPRLSDFRWYKDVFLTKVMIRDDCQQPYWKEKFIAGLPYYFAQKVRESLVKSDDIISSINRTGLTMCNDIRLKKQMEKEKKFATKELAPSTRHKKGKRIYKTYPTKKRNYKKPYKKPNEKSVYKKPVGHYASNYIPEEVKEKLLNIFIQSSEEDEISSEEDEIYQLKESTLLDTGADLNCIQEGIIPSKYFEKTKETLSQANGAKLNINYKLSNAHICNNGICFKTTFILKLPCLGLPSPDAFKIVETDASDLGYGGILKQKLSDGKEQITRFHSGCWNPAQKNYRKIMSSSKSRVKTKSSYAKSPSPPYPSPCPSVTPKPYTVLGTLPQNIRPSYNPFSPLSSSKLPTYSKAVSSTSSSPSQIINPPPLSQPSVTPIIFKSHWHPVFPIESELQHLSEPQKLLDAFLLPDWHYVPQNNTKTQNFYEFILVDTDSIIISEIPCSLQSQPSPPATPVIAFHKVTIKQVLTLEQWGKSPYLTRRFSQPYDPPYFDYYDYQQAWNKTFLRQNKNLRHSWFLHFDKLQEIKTLPLWFLLWWDQFGPESLILSPPLQESLQAFTLQNDCPPSLSHCSPLLLFFLKTKLNWIMKWEYVIKPHPSLKNIMFLARQVSVKWWEKYNYDHVVKMFSKITKAPEVLVQRSRFQAQLATITNKKDLKKLAEAMSQVSDSDEEEDHQVRLSPAQQTTSSPLQQASPSQQASHSHDNSPYYPSQMMDSQDPYELELTNYDPQIM</sequence>
<dbReference type="GO" id="GO:0016787">
    <property type="term" value="F:hydrolase activity"/>
    <property type="evidence" value="ECO:0007669"/>
    <property type="project" value="UniProtKB-KW"/>
</dbReference>
<proteinExistence type="predicted"/>
<gene>
    <name evidence="6" type="ORF">CIPAW_04G053800</name>
</gene>
<feature type="compositionally biased region" description="Low complexity" evidence="2">
    <location>
        <begin position="1373"/>
        <end position="1393"/>
    </location>
</feature>
<evidence type="ECO:0000259" key="4">
    <source>
        <dbReference type="Pfam" id="PF17919"/>
    </source>
</evidence>
<evidence type="ECO:0000256" key="1">
    <source>
        <dbReference type="ARBA" id="ARBA00022801"/>
    </source>
</evidence>
<feature type="domain" description="Reverse transcriptase/retrotransposon-derived protein RNase H-like" evidence="4">
    <location>
        <begin position="924"/>
        <end position="982"/>
    </location>
</feature>
<protein>
    <submittedName>
        <fullName evidence="6">Uncharacterized protein</fullName>
    </submittedName>
</protein>
<dbReference type="Pfam" id="PF01107">
    <property type="entry name" value="MP"/>
    <property type="match status" value="1"/>
</dbReference>
<feature type="region of interest" description="Disordered" evidence="2">
    <location>
        <begin position="291"/>
        <end position="328"/>
    </location>
</feature>
<dbReference type="InterPro" id="IPR018061">
    <property type="entry name" value="Retropepsins"/>
</dbReference>
<dbReference type="PANTHER" id="PTHR33054">
    <property type="entry name" value="CCHC-TYPE DOMAIN-CONTAINING PROTEIN"/>
    <property type="match status" value="1"/>
</dbReference>
<keyword evidence="1" id="KW-0378">Hydrolase</keyword>
<feature type="region of interest" description="Disordered" evidence="2">
    <location>
        <begin position="1354"/>
        <end position="1411"/>
    </location>
</feature>
<feature type="domain" description="DUF7746" evidence="5">
    <location>
        <begin position="572"/>
        <end position="664"/>
    </location>
</feature>
<evidence type="ECO:0000259" key="3">
    <source>
        <dbReference type="Pfam" id="PF00077"/>
    </source>
</evidence>
<name>A0A8T1QPY0_CARIL</name>
<feature type="compositionally biased region" description="Polar residues" evidence="2">
    <location>
        <begin position="305"/>
        <end position="328"/>
    </location>
</feature>
<evidence type="ECO:0000256" key="2">
    <source>
        <dbReference type="SAM" id="MobiDB-lite"/>
    </source>
</evidence>
<dbReference type="Pfam" id="PF00077">
    <property type="entry name" value="RVP"/>
    <property type="match status" value="1"/>
</dbReference>
<keyword evidence="7" id="KW-1185">Reference proteome</keyword>
<dbReference type="Pfam" id="PF17919">
    <property type="entry name" value="RT_RNaseH_2"/>
    <property type="match status" value="1"/>
</dbReference>
<dbReference type="InterPro" id="IPR028919">
    <property type="entry name" value="Viral_movement"/>
</dbReference>
<feature type="compositionally biased region" description="Polar residues" evidence="2">
    <location>
        <begin position="353"/>
        <end position="363"/>
    </location>
</feature>
<dbReference type="Pfam" id="PF22909">
    <property type="entry name" value="Caulimovir_coat_dom"/>
    <property type="match status" value="1"/>
</dbReference>
<evidence type="ECO:0000313" key="6">
    <source>
        <dbReference type="EMBL" id="KAG6656908.1"/>
    </source>
</evidence>
<evidence type="ECO:0000259" key="5">
    <source>
        <dbReference type="Pfam" id="PF24925"/>
    </source>
</evidence>
<feature type="compositionally biased region" description="Low complexity" evidence="2">
    <location>
        <begin position="291"/>
        <end position="304"/>
    </location>
</feature>
<dbReference type="Pfam" id="PF24925">
    <property type="entry name" value="DUF7746"/>
    <property type="match status" value="1"/>
</dbReference>
<dbReference type="EMBL" id="CM031812">
    <property type="protein sequence ID" value="KAG6656908.1"/>
    <property type="molecule type" value="Genomic_DNA"/>
</dbReference>
<feature type="region of interest" description="Disordered" evidence="2">
    <location>
        <begin position="983"/>
        <end position="1009"/>
    </location>
</feature>
<feature type="region of interest" description="Disordered" evidence="2">
    <location>
        <begin position="346"/>
        <end position="375"/>
    </location>
</feature>
<reference evidence="6" key="1">
    <citation type="submission" date="2020-12" db="EMBL/GenBank/DDBJ databases">
        <title>WGS assembly of Carya illinoinensis cv. Pawnee.</title>
        <authorList>
            <person name="Platts A."/>
            <person name="Shu S."/>
            <person name="Wright S."/>
            <person name="Barry K."/>
            <person name="Edger P."/>
            <person name="Pires J.C."/>
            <person name="Schmutz J."/>
        </authorList>
    </citation>
    <scope>NUCLEOTIDE SEQUENCE</scope>
    <source>
        <tissue evidence="6">Leaf</tissue>
    </source>
</reference>
<feature type="compositionally biased region" description="Pro residues" evidence="2">
    <location>
        <begin position="1000"/>
        <end position="1009"/>
    </location>
</feature>
<evidence type="ECO:0000313" key="7">
    <source>
        <dbReference type="Proteomes" id="UP000811609"/>
    </source>
</evidence>
<feature type="domain" description="Retropepsins" evidence="3">
    <location>
        <begin position="863"/>
        <end position="911"/>
    </location>
</feature>
<dbReference type="PANTHER" id="PTHR33054:SF9">
    <property type="entry name" value="CCHC-TYPE DOMAIN-CONTAINING PROTEIN"/>
    <property type="match status" value="1"/>
</dbReference>
<organism evidence="6 7">
    <name type="scientific">Carya illinoinensis</name>
    <name type="common">Pecan</name>
    <dbReference type="NCBI Taxonomy" id="32201"/>
    <lineage>
        <taxon>Eukaryota</taxon>
        <taxon>Viridiplantae</taxon>
        <taxon>Streptophyta</taxon>
        <taxon>Embryophyta</taxon>
        <taxon>Tracheophyta</taxon>
        <taxon>Spermatophyta</taxon>
        <taxon>Magnoliopsida</taxon>
        <taxon>eudicotyledons</taxon>
        <taxon>Gunneridae</taxon>
        <taxon>Pentapetalae</taxon>
        <taxon>rosids</taxon>
        <taxon>fabids</taxon>
        <taxon>Fagales</taxon>
        <taxon>Juglandaceae</taxon>
        <taxon>Carya</taxon>
    </lineage>
</organism>
<accession>A0A8T1QPY0</accession>
<dbReference type="InterPro" id="IPR056648">
    <property type="entry name" value="DUF7746"/>
</dbReference>
<dbReference type="InterPro" id="IPR041577">
    <property type="entry name" value="RT_RNaseH_2"/>
</dbReference>